<evidence type="ECO:0000313" key="2">
    <source>
        <dbReference type="Proteomes" id="UP000694890"/>
    </source>
</evidence>
<evidence type="ECO:0000313" key="3">
    <source>
        <dbReference type="RefSeq" id="XP_018529647.1"/>
    </source>
</evidence>
<dbReference type="RefSeq" id="XP_018529647.1">
    <property type="nucleotide sequence ID" value="XM_018674131.2"/>
</dbReference>
<dbReference type="GeneID" id="108881924"/>
<feature type="compositionally biased region" description="Basic and acidic residues" evidence="1">
    <location>
        <begin position="31"/>
        <end position="45"/>
    </location>
</feature>
<accession>A0AAJ7LQN2</accession>
<feature type="compositionally biased region" description="Low complexity" evidence="1">
    <location>
        <begin position="108"/>
        <end position="134"/>
    </location>
</feature>
<evidence type="ECO:0000256" key="1">
    <source>
        <dbReference type="SAM" id="MobiDB-lite"/>
    </source>
</evidence>
<feature type="compositionally biased region" description="Low complexity" evidence="1">
    <location>
        <begin position="53"/>
        <end position="65"/>
    </location>
</feature>
<protein>
    <submittedName>
        <fullName evidence="3">Uncharacterized protein</fullName>
    </submittedName>
</protein>
<sequence>MKPIKKQGRRSPPSTRAKGGKRRGVGDVPEGGEKRDSDENRDRSRSPQNQTPSSSFSSNSHSESSQADPIRARDTSEGEGLHREALSETLMMDSGKLLTPSDDRSGRSAVSGGSHSDSGGSSCSNSSTPSANNSPNPPPAGKRRPSRPASPRRSTPLNTACLLLLVTIATLPPARPLLLL</sequence>
<dbReference type="AlphaFoldDB" id="A0AAJ7LQN2"/>
<feature type="compositionally biased region" description="Basic and acidic residues" evidence="1">
    <location>
        <begin position="70"/>
        <end position="86"/>
    </location>
</feature>
<reference evidence="3" key="1">
    <citation type="submission" date="2025-08" db="UniProtKB">
        <authorList>
            <consortium name="RefSeq"/>
        </authorList>
    </citation>
    <scope>IDENTIFICATION</scope>
    <source>
        <tissue evidence="3">Brain</tissue>
    </source>
</reference>
<name>A0AAJ7LQN2_LATCA</name>
<dbReference type="Proteomes" id="UP000694890">
    <property type="component" value="Linkage group LG3"/>
</dbReference>
<feature type="region of interest" description="Disordered" evidence="1">
    <location>
        <begin position="1"/>
        <end position="155"/>
    </location>
</feature>
<dbReference type="KEGG" id="lcf:108881924"/>
<organism evidence="2 3">
    <name type="scientific">Lates calcarifer</name>
    <name type="common">Barramundi</name>
    <name type="synonym">Holocentrus calcarifer</name>
    <dbReference type="NCBI Taxonomy" id="8187"/>
    <lineage>
        <taxon>Eukaryota</taxon>
        <taxon>Metazoa</taxon>
        <taxon>Chordata</taxon>
        <taxon>Craniata</taxon>
        <taxon>Vertebrata</taxon>
        <taxon>Euteleostomi</taxon>
        <taxon>Actinopterygii</taxon>
        <taxon>Neopterygii</taxon>
        <taxon>Teleostei</taxon>
        <taxon>Neoteleostei</taxon>
        <taxon>Acanthomorphata</taxon>
        <taxon>Carangaria</taxon>
        <taxon>Carangaria incertae sedis</taxon>
        <taxon>Centropomidae</taxon>
        <taxon>Lates</taxon>
    </lineage>
</organism>
<proteinExistence type="predicted"/>
<gene>
    <name evidence="3" type="primary">LOC108881924</name>
</gene>